<dbReference type="EMBL" id="CM000881">
    <property type="protein sequence ID" value="PNT72316.1"/>
    <property type="molecule type" value="Genomic_DNA"/>
</dbReference>
<evidence type="ECO:0000256" key="1">
    <source>
        <dbReference type="SAM" id="MobiDB-lite"/>
    </source>
</evidence>
<dbReference type="OrthoDB" id="674687at2759"/>
<feature type="compositionally biased region" description="Pro residues" evidence="1">
    <location>
        <begin position="56"/>
        <end position="71"/>
    </location>
</feature>
<reference evidence="2 3" key="1">
    <citation type="journal article" date="2010" name="Nature">
        <title>Genome sequencing and analysis of the model grass Brachypodium distachyon.</title>
        <authorList>
            <consortium name="International Brachypodium Initiative"/>
        </authorList>
    </citation>
    <scope>NUCLEOTIDE SEQUENCE [LARGE SCALE GENOMIC DNA]</scope>
    <source>
        <strain evidence="2 3">Bd21</strain>
    </source>
</reference>
<dbReference type="Gramene" id="PNT72316">
    <property type="protein sequence ID" value="PNT72316"/>
    <property type="gene ID" value="BRADI_2g42633v3"/>
</dbReference>
<dbReference type="AlphaFoldDB" id="A0A2K2DDG1"/>
<feature type="region of interest" description="Disordered" evidence="1">
    <location>
        <begin position="46"/>
        <end position="120"/>
    </location>
</feature>
<organism evidence="2">
    <name type="scientific">Brachypodium distachyon</name>
    <name type="common">Purple false brome</name>
    <name type="synonym">Trachynia distachya</name>
    <dbReference type="NCBI Taxonomy" id="15368"/>
    <lineage>
        <taxon>Eukaryota</taxon>
        <taxon>Viridiplantae</taxon>
        <taxon>Streptophyta</taxon>
        <taxon>Embryophyta</taxon>
        <taxon>Tracheophyta</taxon>
        <taxon>Spermatophyta</taxon>
        <taxon>Magnoliopsida</taxon>
        <taxon>Liliopsida</taxon>
        <taxon>Poales</taxon>
        <taxon>Poaceae</taxon>
        <taxon>BOP clade</taxon>
        <taxon>Pooideae</taxon>
        <taxon>Stipodae</taxon>
        <taxon>Brachypodieae</taxon>
        <taxon>Brachypodium</taxon>
    </lineage>
</organism>
<dbReference type="InParanoid" id="A0A2K2DDG1"/>
<feature type="non-terminal residue" evidence="2">
    <location>
        <position position="1"/>
    </location>
</feature>
<sequence>EHPQQLVYMLFRRYKAKKGSPPARPYGCLNVDIVYILLHDVHISTAERRRPNRPRSLPPPPRNFPPQPFQPRSPALPWRGRRRLASSVRREMDEDQSFPDMLSFGASQQPRCSPLGEQEVPTTQECSAAVKAKFTKGKNWSSDEDKMYIDLKK</sequence>
<dbReference type="EnsemblPlants" id="PNT72316">
    <property type="protein sequence ID" value="PNT72316"/>
    <property type="gene ID" value="BRADI_2g42633v3"/>
</dbReference>
<gene>
    <name evidence="2" type="ORF">BRADI_2g42633v3</name>
</gene>
<protein>
    <submittedName>
        <fullName evidence="2 3">Uncharacterized protein</fullName>
    </submittedName>
</protein>
<reference evidence="3" key="3">
    <citation type="submission" date="2018-08" db="UniProtKB">
        <authorList>
            <consortium name="EnsemblPlants"/>
        </authorList>
    </citation>
    <scope>IDENTIFICATION</scope>
    <source>
        <strain evidence="3">cv. Bd21</strain>
    </source>
</reference>
<proteinExistence type="predicted"/>
<name>A0A2K2DDG1_BRADI</name>
<reference evidence="2" key="2">
    <citation type="submission" date="2017-06" db="EMBL/GenBank/DDBJ databases">
        <title>WGS assembly of Brachypodium distachyon.</title>
        <authorList>
            <consortium name="The International Brachypodium Initiative"/>
            <person name="Lucas S."/>
            <person name="Harmon-Smith M."/>
            <person name="Lail K."/>
            <person name="Tice H."/>
            <person name="Grimwood J."/>
            <person name="Bruce D."/>
            <person name="Barry K."/>
            <person name="Shu S."/>
            <person name="Lindquist E."/>
            <person name="Wang M."/>
            <person name="Pitluck S."/>
            <person name="Vogel J.P."/>
            <person name="Garvin D.F."/>
            <person name="Mockler T.C."/>
            <person name="Schmutz J."/>
            <person name="Rokhsar D."/>
            <person name="Bevan M.W."/>
        </authorList>
    </citation>
    <scope>NUCLEOTIDE SEQUENCE</scope>
    <source>
        <strain evidence="2">Bd21</strain>
    </source>
</reference>
<keyword evidence="4" id="KW-1185">Reference proteome</keyword>
<evidence type="ECO:0000313" key="2">
    <source>
        <dbReference type="EMBL" id="PNT72316.1"/>
    </source>
</evidence>
<evidence type="ECO:0000313" key="4">
    <source>
        <dbReference type="Proteomes" id="UP000008810"/>
    </source>
</evidence>
<accession>A0A2K2DDG1</accession>
<dbReference type="Proteomes" id="UP000008810">
    <property type="component" value="Chromosome 2"/>
</dbReference>
<evidence type="ECO:0000313" key="3">
    <source>
        <dbReference type="EnsemblPlants" id="PNT72316"/>
    </source>
</evidence>